<reference evidence="2 4" key="1">
    <citation type="submission" date="2008-03" db="EMBL/GenBank/DDBJ databases">
        <title>Annotation of Ixodes scapularis.</title>
        <authorList>
            <consortium name="Ixodes scapularis Genome Project Consortium"/>
            <person name="Caler E."/>
            <person name="Hannick L.I."/>
            <person name="Bidwell S."/>
            <person name="Joardar V."/>
            <person name="Thiagarajan M."/>
            <person name="Amedeo P."/>
            <person name="Galinsky K.J."/>
            <person name="Schobel S."/>
            <person name="Inman J."/>
            <person name="Hostetler J."/>
            <person name="Miller J."/>
            <person name="Hammond M."/>
            <person name="Megy K."/>
            <person name="Lawson D."/>
            <person name="Kodira C."/>
            <person name="Sutton G."/>
            <person name="Meyer J."/>
            <person name="Hill C.A."/>
            <person name="Birren B."/>
            <person name="Nene V."/>
            <person name="Collins F."/>
            <person name="Alarcon-Chaidez F."/>
            <person name="Wikel S."/>
            <person name="Strausberg R."/>
        </authorList>
    </citation>
    <scope>NUCLEOTIDE SEQUENCE [LARGE SCALE GENOMIC DNA]</scope>
    <source>
        <strain evidence="4">Wikel</strain>
        <strain evidence="2">Wikel colony</strain>
    </source>
</reference>
<name>B7QIM7_IXOSC</name>
<dbReference type="PaxDb" id="6945-B7QIM7"/>
<accession>B7QIM7</accession>
<sequence>MLSRGPCMCAGVPRPSPKIPAAAASLDNESNSGRLAPATRGAPGVPMYRLSKHGGHASHINAAGPRRGSVMGA</sequence>
<dbReference type="EnsemblMetazoa" id="ISCW023753-RA">
    <property type="protein sequence ID" value="ISCW023753-PA"/>
    <property type="gene ID" value="ISCW023753"/>
</dbReference>
<feature type="region of interest" description="Disordered" evidence="1">
    <location>
        <begin position="1"/>
        <end position="73"/>
    </location>
</feature>
<dbReference type="InParanoid" id="B7QIM7"/>
<evidence type="ECO:0000313" key="4">
    <source>
        <dbReference type="Proteomes" id="UP000001555"/>
    </source>
</evidence>
<reference evidence="3" key="2">
    <citation type="submission" date="2020-05" db="UniProtKB">
        <authorList>
            <consortium name="EnsemblMetazoa"/>
        </authorList>
    </citation>
    <scope>IDENTIFICATION</scope>
    <source>
        <strain evidence="3">wikel</strain>
    </source>
</reference>
<dbReference type="VEuPathDB" id="VectorBase:ISCI023753"/>
<dbReference type="AlphaFoldDB" id="B7QIM7"/>
<protein>
    <submittedName>
        <fullName evidence="2 3">Uncharacterized protein</fullName>
    </submittedName>
</protein>
<dbReference type="VEuPathDB" id="VectorBase:ISCW023753"/>
<evidence type="ECO:0000313" key="3">
    <source>
        <dbReference type="EnsemblMetazoa" id="ISCW023753-PA"/>
    </source>
</evidence>
<dbReference type="Proteomes" id="UP000001555">
    <property type="component" value="Unassembled WGS sequence"/>
</dbReference>
<evidence type="ECO:0000313" key="2">
    <source>
        <dbReference type="EMBL" id="EEC18699.1"/>
    </source>
</evidence>
<dbReference type="EMBL" id="ABJB010792527">
    <property type="status" value="NOT_ANNOTATED_CDS"/>
    <property type="molecule type" value="Genomic_DNA"/>
</dbReference>
<keyword evidence="4" id="KW-1185">Reference proteome</keyword>
<dbReference type="EMBL" id="DS947323">
    <property type="protein sequence ID" value="EEC18699.1"/>
    <property type="molecule type" value="Genomic_DNA"/>
</dbReference>
<evidence type="ECO:0000256" key="1">
    <source>
        <dbReference type="SAM" id="MobiDB-lite"/>
    </source>
</evidence>
<proteinExistence type="predicted"/>
<gene>
    <name evidence="2" type="ORF">IscW_ISCW023753</name>
</gene>
<dbReference type="HOGENOM" id="CLU_2707554_0_0_1"/>
<organism>
    <name type="scientific">Ixodes scapularis</name>
    <name type="common">Black-legged tick</name>
    <name type="synonym">Deer tick</name>
    <dbReference type="NCBI Taxonomy" id="6945"/>
    <lineage>
        <taxon>Eukaryota</taxon>
        <taxon>Metazoa</taxon>
        <taxon>Ecdysozoa</taxon>
        <taxon>Arthropoda</taxon>
        <taxon>Chelicerata</taxon>
        <taxon>Arachnida</taxon>
        <taxon>Acari</taxon>
        <taxon>Parasitiformes</taxon>
        <taxon>Ixodida</taxon>
        <taxon>Ixodoidea</taxon>
        <taxon>Ixodidae</taxon>
        <taxon>Ixodinae</taxon>
        <taxon>Ixodes</taxon>
    </lineage>
</organism>